<evidence type="ECO:0000313" key="7">
    <source>
        <dbReference type="EMBL" id="GAA1958600.1"/>
    </source>
</evidence>
<name>A0ABN2QUZ3_9ACTN</name>
<evidence type="ECO:0000313" key="8">
    <source>
        <dbReference type="Proteomes" id="UP001500571"/>
    </source>
</evidence>
<sequence>MRDAVIVQAVRTPVGRRNGGLAGIHPVDLSAHVLGALAERAAIDPALVDDVIWGVVGQVGEQAANVARSAVLAAGWPEQVPGTTVDRQCGSSQQAIHFAAAAVASGQADLVVAGGAESMSRVPMGSARRSGPGLPFGPLMEKRYGGHEFNQGLGAELLAARYDLARTWLDEYSLSSQQRAARARLGGAFDAEIAPVTTEAGVVAQDEGIRESTLEGLAGLRAAFKEDGVVTAGNSSQISDGAAAVLVTTSERARELGLTPWARVHTAVAIGDDPIAMLGAPAPATRRALDRAGLGLDDIDTFEVNEAFASVVGAWLAETGVSPEKVNPLGGAIALGHPLGGSGARIATTLLHHLHARGQRYGLQVMCEAGGMANATIFENLRR</sequence>
<dbReference type="Pfam" id="PF00108">
    <property type="entry name" value="Thiolase_N"/>
    <property type="match status" value="1"/>
</dbReference>
<keyword evidence="2 4" id="KW-0808">Transferase</keyword>
<dbReference type="InterPro" id="IPR016039">
    <property type="entry name" value="Thiolase-like"/>
</dbReference>
<dbReference type="InterPro" id="IPR020617">
    <property type="entry name" value="Thiolase_C"/>
</dbReference>
<reference evidence="7 8" key="1">
    <citation type="journal article" date="2019" name="Int. J. Syst. Evol. Microbiol.">
        <title>The Global Catalogue of Microorganisms (GCM) 10K type strain sequencing project: providing services to taxonomists for standard genome sequencing and annotation.</title>
        <authorList>
            <consortium name="The Broad Institute Genomics Platform"/>
            <consortium name="The Broad Institute Genome Sequencing Center for Infectious Disease"/>
            <person name="Wu L."/>
            <person name="Ma J."/>
        </authorList>
    </citation>
    <scope>NUCLEOTIDE SEQUENCE [LARGE SCALE GENOMIC DNA]</scope>
    <source>
        <strain evidence="7 8">JCM 15309</strain>
    </source>
</reference>
<gene>
    <name evidence="7" type="ORF">GCM10009798_17790</name>
</gene>
<dbReference type="PROSITE" id="PS00737">
    <property type="entry name" value="THIOLASE_2"/>
    <property type="match status" value="1"/>
</dbReference>
<dbReference type="PANTHER" id="PTHR43365:SF1">
    <property type="entry name" value="ACETYL-COA C-ACYLTRANSFERASE"/>
    <property type="match status" value="1"/>
</dbReference>
<feature type="domain" description="Thiolase C-terminal" evidence="6">
    <location>
        <begin position="259"/>
        <end position="379"/>
    </location>
</feature>
<dbReference type="Gene3D" id="3.40.47.10">
    <property type="match status" value="2"/>
</dbReference>
<comment type="caution">
    <text evidence="7">The sequence shown here is derived from an EMBL/GenBank/DDBJ whole genome shotgun (WGS) entry which is preliminary data.</text>
</comment>
<dbReference type="InterPro" id="IPR002155">
    <property type="entry name" value="Thiolase"/>
</dbReference>
<dbReference type="RefSeq" id="WP_344044405.1">
    <property type="nucleotide sequence ID" value="NZ_BAAAPB010000001.1"/>
</dbReference>
<dbReference type="PIRSF" id="PIRSF000429">
    <property type="entry name" value="Ac-CoA_Ac_transf"/>
    <property type="match status" value="1"/>
</dbReference>
<feature type="domain" description="Thiolase N-terminal" evidence="5">
    <location>
        <begin position="5"/>
        <end position="250"/>
    </location>
</feature>
<evidence type="ECO:0000256" key="4">
    <source>
        <dbReference type="RuleBase" id="RU003557"/>
    </source>
</evidence>
<evidence type="ECO:0000256" key="1">
    <source>
        <dbReference type="ARBA" id="ARBA00010982"/>
    </source>
</evidence>
<proteinExistence type="inferred from homology"/>
<dbReference type="CDD" id="cd00751">
    <property type="entry name" value="thiolase"/>
    <property type="match status" value="1"/>
</dbReference>
<dbReference type="InterPro" id="IPR020613">
    <property type="entry name" value="Thiolase_CS"/>
</dbReference>
<dbReference type="SUPFAM" id="SSF53901">
    <property type="entry name" value="Thiolase-like"/>
    <property type="match status" value="2"/>
</dbReference>
<dbReference type="PANTHER" id="PTHR43365">
    <property type="entry name" value="BLR7806 PROTEIN"/>
    <property type="match status" value="1"/>
</dbReference>
<evidence type="ECO:0000256" key="3">
    <source>
        <dbReference type="ARBA" id="ARBA00023315"/>
    </source>
</evidence>
<evidence type="ECO:0000259" key="6">
    <source>
        <dbReference type="Pfam" id="PF02803"/>
    </source>
</evidence>
<organism evidence="7 8">
    <name type="scientific">Nocardioides panacihumi</name>
    <dbReference type="NCBI Taxonomy" id="400774"/>
    <lineage>
        <taxon>Bacteria</taxon>
        <taxon>Bacillati</taxon>
        <taxon>Actinomycetota</taxon>
        <taxon>Actinomycetes</taxon>
        <taxon>Propionibacteriales</taxon>
        <taxon>Nocardioidaceae</taxon>
        <taxon>Nocardioides</taxon>
    </lineage>
</organism>
<comment type="similarity">
    <text evidence="1 4">Belongs to the thiolase-like superfamily. Thiolase family.</text>
</comment>
<evidence type="ECO:0000256" key="2">
    <source>
        <dbReference type="ARBA" id="ARBA00022679"/>
    </source>
</evidence>
<dbReference type="EMBL" id="BAAAPB010000001">
    <property type="protein sequence ID" value="GAA1958600.1"/>
    <property type="molecule type" value="Genomic_DNA"/>
</dbReference>
<dbReference type="Pfam" id="PF02803">
    <property type="entry name" value="Thiolase_C"/>
    <property type="match status" value="1"/>
</dbReference>
<dbReference type="InterPro" id="IPR020616">
    <property type="entry name" value="Thiolase_N"/>
</dbReference>
<accession>A0ABN2QUZ3</accession>
<protein>
    <submittedName>
        <fullName evidence="7">Thiolase family protein</fullName>
    </submittedName>
</protein>
<evidence type="ECO:0000259" key="5">
    <source>
        <dbReference type="Pfam" id="PF00108"/>
    </source>
</evidence>
<keyword evidence="8" id="KW-1185">Reference proteome</keyword>
<dbReference type="Proteomes" id="UP001500571">
    <property type="component" value="Unassembled WGS sequence"/>
</dbReference>
<dbReference type="NCBIfam" id="TIGR01930">
    <property type="entry name" value="AcCoA-C-Actrans"/>
    <property type="match status" value="1"/>
</dbReference>
<keyword evidence="3 4" id="KW-0012">Acyltransferase</keyword>